<evidence type="ECO:0000313" key="1">
    <source>
        <dbReference type="EMBL" id="KYN16403.1"/>
    </source>
</evidence>
<dbReference type="EMBL" id="KQ980341">
    <property type="protein sequence ID" value="KYN16403.1"/>
    <property type="molecule type" value="Genomic_DNA"/>
</dbReference>
<dbReference type="Proteomes" id="UP000078492">
    <property type="component" value="Unassembled WGS sequence"/>
</dbReference>
<sequence length="66" mass="7530">MRPPRPLTAPPLPLVLYVSVLKRAPLCVMDLKYRQKNNTYLVEAHIFPETVVRTDPSLTSSSPTFY</sequence>
<organism evidence="1 2">
    <name type="scientific">Trachymyrmex cornetzi</name>
    <dbReference type="NCBI Taxonomy" id="471704"/>
    <lineage>
        <taxon>Eukaryota</taxon>
        <taxon>Metazoa</taxon>
        <taxon>Ecdysozoa</taxon>
        <taxon>Arthropoda</taxon>
        <taxon>Hexapoda</taxon>
        <taxon>Insecta</taxon>
        <taxon>Pterygota</taxon>
        <taxon>Neoptera</taxon>
        <taxon>Endopterygota</taxon>
        <taxon>Hymenoptera</taxon>
        <taxon>Apocrita</taxon>
        <taxon>Aculeata</taxon>
        <taxon>Formicoidea</taxon>
        <taxon>Formicidae</taxon>
        <taxon>Myrmicinae</taxon>
        <taxon>Trachymyrmex</taxon>
    </lineage>
</organism>
<evidence type="ECO:0000313" key="2">
    <source>
        <dbReference type="Proteomes" id="UP000078492"/>
    </source>
</evidence>
<protein>
    <submittedName>
        <fullName evidence="1">Uncharacterized protein</fullName>
    </submittedName>
</protein>
<gene>
    <name evidence="1" type="ORF">ALC57_11273</name>
</gene>
<proteinExistence type="predicted"/>
<name>A0A195DU45_9HYME</name>
<accession>A0A195DU45</accession>
<dbReference type="AlphaFoldDB" id="A0A195DU45"/>
<reference evidence="1 2" key="1">
    <citation type="submission" date="2015-09" db="EMBL/GenBank/DDBJ databases">
        <title>Trachymyrmex cornetzi WGS genome.</title>
        <authorList>
            <person name="Nygaard S."/>
            <person name="Hu H."/>
            <person name="Boomsma J."/>
            <person name="Zhang G."/>
        </authorList>
    </citation>
    <scope>NUCLEOTIDE SEQUENCE [LARGE SCALE GENOMIC DNA]</scope>
    <source>
        <strain evidence="1">Tcor2-1</strain>
        <tissue evidence="1">Whole body</tissue>
    </source>
</reference>
<keyword evidence="2" id="KW-1185">Reference proteome</keyword>